<name>A0A0L0BM65_LUCCU</name>
<organism evidence="2 3">
    <name type="scientific">Lucilia cuprina</name>
    <name type="common">Green bottle fly</name>
    <name type="synonym">Australian sheep blowfly</name>
    <dbReference type="NCBI Taxonomy" id="7375"/>
    <lineage>
        <taxon>Eukaryota</taxon>
        <taxon>Metazoa</taxon>
        <taxon>Ecdysozoa</taxon>
        <taxon>Arthropoda</taxon>
        <taxon>Hexapoda</taxon>
        <taxon>Insecta</taxon>
        <taxon>Pterygota</taxon>
        <taxon>Neoptera</taxon>
        <taxon>Endopterygota</taxon>
        <taxon>Diptera</taxon>
        <taxon>Brachycera</taxon>
        <taxon>Muscomorpha</taxon>
        <taxon>Oestroidea</taxon>
        <taxon>Calliphoridae</taxon>
        <taxon>Luciliinae</taxon>
        <taxon>Lucilia</taxon>
    </lineage>
</organism>
<dbReference type="AlphaFoldDB" id="A0A0L0BM65"/>
<sequence length="262" mass="30036">MKMGSNGTCLFIAMGRKGLNLNKYAMYDEITKKTTCLIPHCKKELSGKNSGNIKRHYKLVHYRDIVREIENGNSEDQSDATIEPKKKKRKVEEVTIDTPNQDHNTVNNTLAAGANESFNRPKQNYTVVQMPQPPQNQQQVQIQQQKQHQEQQATSRISDSCQQIAQIWGLKLAKMSRMQRIIAEKVVNEVMFNGELGLLNVNTALTNIGSRIDTDPIGSIDAENEEEFITIENKNIFDLKSLILSRDFINLKFSFKCFFKYY</sequence>
<evidence type="ECO:0000313" key="3">
    <source>
        <dbReference type="Proteomes" id="UP000037069"/>
    </source>
</evidence>
<keyword evidence="3" id="KW-1185">Reference proteome</keyword>
<dbReference type="OrthoDB" id="4327074at2759"/>
<dbReference type="EMBL" id="JRES01001651">
    <property type="protein sequence ID" value="KNC21141.1"/>
    <property type="molecule type" value="Genomic_DNA"/>
</dbReference>
<feature type="non-terminal residue" evidence="2">
    <location>
        <position position="262"/>
    </location>
</feature>
<accession>A0A0L0BM65</accession>
<feature type="compositionally biased region" description="Low complexity" evidence="1">
    <location>
        <begin position="131"/>
        <end position="152"/>
    </location>
</feature>
<comment type="caution">
    <text evidence="2">The sequence shown here is derived from an EMBL/GenBank/DDBJ whole genome shotgun (WGS) entry which is preliminary data.</text>
</comment>
<protein>
    <submittedName>
        <fullName evidence="2">Uncharacterized protein</fullName>
    </submittedName>
</protein>
<reference evidence="2 3" key="1">
    <citation type="journal article" date="2015" name="Nat. Commun.">
        <title>Lucilia cuprina genome unlocks parasitic fly biology to underpin future interventions.</title>
        <authorList>
            <person name="Anstead C.A."/>
            <person name="Korhonen P.K."/>
            <person name="Young N.D."/>
            <person name="Hall R.S."/>
            <person name="Jex A.R."/>
            <person name="Murali S.C."/>
            <person name="Hughes D.S."/>
            <person name="Lee S.F."/>
            <person name="Perry T."/>
            <person name="Stroehlein A.J."/>
            <person name="Ansell B.R."/>
            <person name="Breugelmans B."/>
            <person name="Hofmann A."/>
            <person name="Qu J."/>
            <person name="Dugan S."/>
            <person name="Lee S.L."/>
            <person name="Chao H."/>
            <person name="Dinh H."/>
            <person name="Han Y."/>
            <person name="Doddapaneni H.V."/>
            <person name="Worley K.C."/>
            <person name="Muzny D.M."/>
            <person name="Ioannidis P."/>
            <person name="Waterhouse R.M."/>
            <person name="Zdobnov E.M."/>
            <person name="James P.J."/>
            <person name="Bagnall N.H."/>
            <person name="Kotze A.C."/>
            <person name="Gibbs R.A."/>
            <person name="Richards S."/>
            <person name="Batterham P."/>
            <person name="Gasser R.B."/>
        </authorList>
    </citation>
    <scope>NUCLEOTIDE SEQUENCE [LARGE SCALE GENOMIC DNA]</scope>
    <source>
        <strain evidence="2 3">LS</strain>
        <tissue evidence="2">Full body</tissue>
    </source>
</reference>
<evidence type="ECO:0000256" key="1">
    <source>
        <dbReference type="SAM" id="MobiDB-lite"/>
    </source>
</evidence>
<proteinExistence type="predicted"/>
<evidence type="ECO:0000313" key="2">
    <source>
        <dbReference type="EMBL" id="KNC21141.1"/>
    </source>
</evidence>
<feature type="region of interest" description="Disordered" evidence="1">
    <location>
        <begin position="131"/>
        <end position="156"/>
    </location>
</feature>
<gene>
    <name evidence="2" type="ORF">FF38_08364</name>
</gene>
<feature type="region of interest" description="Disordered" evidence="1">
    <location>
        <begin position="71"/>
        <end position="92"/>
    </location>
</feature>
<dbReference type="Proteomes" id="UP000037069">
    <property type="component" value="Unassembled WGS sequence"/>
</dbReference>